<gene>
    <name evidence="2" type="ORF">QYM36_018550</name>
</gene>
<dbReference type="PANTHER" id="PTHR46601">
    <property type="entry name" value="ULP_PROTEASE DOMAIN-CONTAINING PROTEIN"/>
    <property type="match status" value="1"/>
</dbReference>
<dbReference type="AlphaFoldDB" id="A0AA88H6G5"/>
<dbReference type="Proteomes" id="UP001187531">
    <property type="component" value="Unassembled WGS sequence"/>
</dbReference>
<keyword evidence="3" id="KW-1185">Reference proteome</keyword>
<evidence type="ECO:0000313" key="2">
    <source>
        <dbReference type="EMBL" id="KAK2702860.1"/>
    </source>
</evidence>
<organism evidence="2 3">
    <name type="scientific">Artemia franciscana</name>
    <name type="common">Brine shrimp</name>
    <name type="synonym">Artemia sanfranciscana</name>
    <dbReference type="NCBI Taxonomy" id="6661"/>
    <lineage>
        <taxon>Eukaryota</taxon>
        <taxon>Metazoa</taxon>
        <taxon>Ecdysozoa</taxon>
        <taxon>Arthropoda</taxon>
        <taxon>Crustacea</taxon>
        <taxon>Branchiopoda</taxon>
        <taxon>Anostraca</taxon>
        <taxon>Artemiidae</taxon>
        <taxon>Artemia</taxon>
    </lineage>
</organism>
<reference evidence="2" key="1">
    <citation type="submission" date="2023-07" db="EMBL/GenBank/DDBJ databases">
        <title>Chromosome-level genome assembly of Artemia franciscana.</title>
        <authorList>
            <person name="Jo E."/>
        </authorList>
    </citation>
    <scope>NUCLEOTIDE SEQUENCE</scope>
    <source>
        <tissue evidence="2">Whole body</tissue>
    </source>
</reference>
<feature type="compositionally biased region" description="Acidic residues" evidence="1">
    <location>
        <begin position="275"/>
        <end position="300"/>
    </location>
</feature>
<dbReference type="EMBL" id="JAVRJZ010000149">
    <property type="protein sequence ID" value="KAK2702860.1"/>
    <property type="molecule type" value="Genomic_DNA"/>
</dbReference>
<accession>A0AA88H6G5</accession>
<name>A0AA88H6G5_ARTSF</name>
<proteinExistence type="predicted"/>
<evidence type="ECO:0000256" key="1">
    <source>
        <dbReference type="SAM" id="MobiDB-lite"/>
    </source>
</evidence>
<comment type="caution">
    <text evidence="2">The sequence shown here is derived from an EMBL/GenBank/DDBJ whole genome shotgun (WGS) entry which is preliminary data.</text>
</comment>
<evidence type="ECO:0000313" key="3">
    <source>
        <dbReference type="Proteomes" id="UP001187531"/>
    </source>
</evidence>
<sequence>MVKQARKLKGEKGIQAIPDPKKDAVKIEESYKDLIKMLVCNVENSECMLRHCDNCLSDDALIEYLTAKLSKDYDLDEEIIISQWVNTDRTEMVKQSISVESCIYLQSKSVENLIPHSYITKSQSKTFKKLKEDPPLNTAIVVMDLSENYSYTIQNEILSYHWNRGGCTIHPVGLYLKKDDEVFISNHCFISDDLQHDTSFVNYAQKEISECLKENHPKINQVHYFTDGCAGQYKNRNSFKNLTNHHKAFEMKAEHSFFATSHGKSICDGLGGTNDEGESLDDESEDEAMDDEPEEGEEDYATDKEDEEKGNVVALIVWLVDYTISPIPRQVRYETERTSWRRTSGVFLSPGGGSIKECVRGGCMLESTKQLVTIMFGQEIINLFKFVIFYKIVPLIMKWWRPIETDVPNETEGKKKPWWEDYTLSSFPPEVIRNLNMAM</sequence>
<dbReference type="PANTHER" id="PTHR46601:SF1">
    <property type="entry name" value="ADF-H DOMAIN-CONTAINING PROTEIN"/>
    <property type="match status" value="1"/>
</dbReference>
<feature type="non-terminal residue" evidence="2">
    <location>
        <position position="1"/>
    </location>
</feature>
<protein>
    <submittedName>
        <fullName evidence="2">Uncharacterized protein</fullName>
    </submittedName>
</protein>
<feature type="region of interest" description="Disordered" evidence="1">
    <location>
        <begin position="269"/>
        <end position="307"/>
    </location>
</feature>